<comment type="caution">
    <text evidence="1">The sequence shown here is derived from an EMBL/GenBank/DDBJ whole genome shotgun (WGS) entry which is preliminary data.</text>
</comment>
<evidence type="ECO:0000313" key="2">
    <source>
        <dbReference type="Proteomes" id="UP000635071"/>
    </source>
</evidence>
<protein>
    <submittedName>
        <fullName evidence="1">Uncharacterized protein</fullName>
    </submittedName>
</protein>
<organism evidence="1 2">
    <name type="scientific">Sandarakinorhabdus glacialis</name>
    <dbReference type="NCBI Taxonomy" id="1614636"/>
    <lineage>
        <taxon>Bacteria</taxon>
        <taxon>Pseudomonadati</taxon>
        <taxon>Pseudomonadota</taxon>
        <taxon>Alphaproteobacteria</taxon>
        <taxon>Sphingomonadales</taxon>
        <taxon>Sphingosinicellaceae</taxon>
        <taxon>Sandarakinorhabdus</taxon>
    </lineage>
</organism>
<reference evidence="1" key="2">
    <citation type="submission" date="2020-09" db="EMBL/GenBank/DDBJ databases">
        <authorList>
            <person name="Sun Q."/>
            <person name="Zhou Y."/>
        </authorList>
    </citation>
    <scope>NUCLEOTIDE SEQUENCE</scope>
    <source>
        <strain evidence="1">CGMCC 1.15519</strain>
    </source>
</reference>
<dbReference type="Gene3D" id="1.20.1050.10">
    <property type="match status" value="1"/>
</dbReference>
<gene>
    <name evidence="1" type="ORF">GCM10011529_06300</name>
</gene>
<sequence>MRRRIAIRWETVRRPEHLRLPALAAGYTEKLVASYDWLEAALDPETPLHVGHISVATALDWLEFRDLPGFRTSHPKLTE</sequence>
<proteinExistence type="predicted"/>
<dbReference type="RefSeq" id="WP_207792490.1">
    <property type="nucleotide sequence ID" value="NZ_BMJM01000002.1"/>
</dbReference>
<dbReference type="Proteomes" id="UP000635071">
    <property type="component" value="Unassembled WGS sequence"/>
</dbReference>
<keyword evidence="2" id="KW-1185">Reference proteome</keyword>
<dbReference type="AlphaFoldDB" id="A0A916ZKQ3"/>
<dbReference type="EMBL" id="BMJM01000002">
    <property type="protein sequence ID" value="GGE02566.1"/>
    <property type="molecule type" value="Genomic_DNA"/>
</dbReference>
<reference evidence="1" key="1">
    <citation type="journal article" date="2014" name="Int. J. Syst. Evol. Microbiol.">
        <title>Complete genome sequence of Corynebacterium casei LMG S-19264T (=DSM 44701T), isolated from a smear-ripened cheese.</title>
        <authorList>
            <consortium name="US DOE Joint Genome Institute (JGI-PGF)"/>
            <person name="Walter F."/>
            <person name="Albersmeier A."/>
            <person name="Kalinowski J."/>
            <person name="Ruckert C."/>
        </authorList>
    </citation>
    <scope>NUCLEOTIDE SEQUENCE</scope>
    <source>
        <strain evidence="1">CGMCC 1.15519</strain>
    </source>
</reference>
<evidence type="ECO:0000313" key="1">
    <source>
        <dbReference type="EMBL" id="GGE02566.1"/>
    </source>
</evidence>
<accession>A0A916ZKQ3</accession>
<name>A0A916ZKQ3_9SPHN</name>